<keyword evidence="2" id="KW-1185">Reference proteome</keyword>
<dbReference type="EMBL" id="JBEPLM010000026">
    <property type="protein sequence ID" value="MET3597582.1"/>
    <property type="molecule type" value="Genomic_DNA"/>
</dbReference>
<dbReference type="RefSeq" id="WP_354417976.1">
    <property type="nucleotide sequence ID" value="NZ_JBEPLM010000026.1"/>
</dbReference>
<name>A0ABV2I3U3_9HYPH</name>
<dbReference type="Proteomes" id="UP001549036">
    <property type="component" value="Unassembled WGS sequence"/>
</dbReference>
<comment type="caution">
    <text evidence="1">The sequence shown here is derived from an EMBL/GenBank/DDBJ whole genome shotgun (WGS) entry which is preliminary data.</text>
</comment>
<organism evidence="1 2">
    <name type="scientific">Mesorhizobium shonense</name>
    <dbReference type="NCBI Taxonomy" id="1209948"/>
    <lineage>
        <taxon>Bacteria</taxon>
        <taxon>Pseudomonadati</taxon>
        <taxon>Pseudomonadota</taxon>
        <taxon>Alphaproteobacteria</taxon>
        <taxon>Hyphomicrobiales</taxon>
        <taxon>Phyllobacteriaceae</taxon>
        <taxon>Mesorhizobium</taxon>
    </lineage>
</organism>
<reference evidence="1 2" key="1">
    <citation type="submission" date="2024-06" db="EMBL/GenBank/DDBJ databases">
        <title>Genomic Encyclopedia of Type Strains, Phase IV (KMG-IV): sequencing the most valuable type-strain genomes for metagenomic binning, comparative biology and taxonomic classification.</title>
        <authorList>
            <person name="Goeker M."/>
        </authorList>
    </citation>
    <scope>NUCLEOTIDE SEQUENCE [LARGE SCALE GENOMIC DNA]</scope>
    <source>
        <strain evidence="1 2">DSM 29846</strain>
    </source>
</reference>
<evidence type="ECO:0000313" key="1">
    <source>
        <dbReference type="EMBL" id="MET3597582.1"/>
    </source>
</evidence>
<protein>
    <submittedName>
        <fullName evidence="1">Uncharacterized protein</fullName>
    </submittedName>
</protein>
<sequence>MIIDFDSNDWMAPLGEALRHSVPKSARRALPFPEITYYEEFILRRLKQVEGIE</sequence>
<evidence type="ECO:0000313" key="2">
    <source>
        <dbReference type="Proteomes" id="UP001549036"/>
    </source>
</evidence>
<gene>
    <name evidence="1" type="ORF">ABID26_007008</name>
</gene>
<accession>A0ABV2I3U3</accession>
<proteinExistence type="predicted"/>